<dbReference type="InterPro" id="IPR001190">
    <property type="entry name" value="SRCR"/>
</dbReference>
<dbReference type="OrthoDB" id="9935125at2759"/>
<feature type="domain" description="WSC" evidence="15">
    <location>
        <begin position="130"/>
        <end position="231"/>
    </location>
</feature>
<dbReference type="RefSeq" id="XP_003729128.2">
    <property type="nucleotide sequence ID" value="XM_003729080.3"/>
</dbReference>
<dbReference type="SUPFAM" id="SSF57535">
    <property type="entry name" value="Complement control module/SCR domain"/>
    <property type="match status" value="1"/>
</dbReference>
<comment type="subcellular location">
    <subcellularLocation>
        <location evidence="1">Membrane</location>
        <topology evidence="1">Single-pass membrane protein</topology>
    </subcellularLocation>
</comment>
<dbReference type="InterPro" id="IPR035976">
    <property type="entry name" value="Sushi/SCR/CCP_sf"/>
</dbReference>
<proteinExistence type="predicted"/>
<dbReference type="SMART" id="SM00032">
    <property type="entry name" value="CCP"/>
    <property type="match status" value="1"/>
</dbReference>
<dbReference type="CDD" id="cd00033">
    <property type="entry name" value="CCP"/>
    <property type="match status" value="1"/>
</dbReference>
<dbReference type="AlphaFoldDB" id="A0A7M7GH96"/>
<dbReference type="SMART" id="SM00321">
    <property type="entry name" value="WSC"/>
    <property type="match status" value="1"/>
</dbReference>
<evidence type="ECO:0000256" key="7">
    <source>
        <dbReference type="ARBA" id="ARBA00023180"/>
    </source>
</evidence>
<feature type="domain" description="Sushi" evidence="14">
    <location>
        <begin position="233"/>
        <end position="297"/>
    </location>
</feature>
<dbReference type="Gene3D" id="3.10.250.10">
    <property type="entry name" value="SRCR-like domain"/>
    <property type="match status" value="1"/>
</dbReference>
<evidence type="ECO:0000313" key="17">
    <source>
        <dbReference type="Proteomes" id="UP000007110"/>
    </source>
</evidence>
<name>A0A7M7GH96_STRPU</name>
<feature type="region of interest" description="Disordered" evidence="10">
    <location>
        <begin position="520"/>
        <end position="539"/>
    </location>
</feature>
<keyword evidence="6 8" id="KW-1015">Disulfide bond</keyword>
<dbReference type="PANTHER" id="PTHR24269">
    <property type="entry name" value="KREMEN PROTEIN"/>
    <property type="match status" value="1"/>
</dbReference>
<dbReference type="SMART" id="SM00202">
    <property type="entry name" value="SR"/>
    <property type="match status" value="1"/>
</dbReference>
<keyword evidence="4 11" id="KW-1133">Transmembrane helix</keyword>
<evidence type="ECO:0000313" key="16">
    <source>
        <dbReference type="EnsemblMetazoa" id="XP_003729128"/>
    </source>
</evidence>
<dbReference type="Pfam" id="PF00530">
    <property type="entry name" value="SRCR"/>
    <property type="match status" value="1"/>
</dbReference>
<feature type="region of interest" description="Disordered" evidence="10">
    <location>
        <begin position="330"/>
        <end position="426"/>
    </location>
</feature>
<keyword evidence="2 11" id="KW-0812">Transmembrane</keyword>
<evidence type="ECO:0000256" key="3">
    <source>
        <dbReference type="ARBA" id="ARBA00022729"/>
    </source>
</evidence>
<comment type="caution">
    <text evidence="8">Lacks conserved residue(s) required for the propagation of feature annotation.</text>
</comment>
<dbReference type="InterPro" id="IPR000436">
    <property type="entry name" value="Sushi_SCR_CCP_dom"/>
</dbReference>
<dbReference type="KEGG" id="spu:100891625"/>
<evidence type="ECO:0000256" key="1">
    <source>
        <dbReference type="ARBA" id="ARBA00004167"/>
    </source>
</evidence>
<dbReference type="PROSITE" id="PS50923">
    <property type="entry name" value="SUSHI"/>
    <property type="match status" value="1"/>
</dbReference>
<dbReference type="PROSITE" id="PS50287">
    <property type="entry name" value="SRCR_2"/>
    <property type="match status" value="1"/>
</dbReference>
<dbReference type="Gene3D" id="2.10.70.10">
    <property type="entry name" value="Complement Module, domain 1"/>
    <property type="match status" value="1"/>
</dbReference>
<evidence type="ECO:0000256" key="2">
    <source>
        <dbReference type="ARBA" id="ARBA00022692"/>
    </source>
</evidence>
<evidence type="ECO:0000256" key="9">
    <source>
        <dbReference type="PROSITE-ProRule" id="PRU00302"/>
    </source>
</evidence>
<reference evidence="16" key="2">
    <citation type="submission" date="2021-01" db="UniProtKB">
        <authorList>
            <consortium name="EnsemblMetazoa"/>
        </authorList>
    </citation>
    <scope>IDENTIFICATION</scope>
</reference>
<dbReference type="InParanoid" id="A0A7M7GH96"/>
<accession>A0A7M7GH96</accession>
<evidence type="ECO:0000256" key="5">
    <source>
        <dbReference type="ARBA" id="ARBA00023136"/>
    </source>
</evidence>
<dbReference type="PANTHER" id="PTHR24269:SF16">
    <property type="entry name" value="PROTEIN SLG1"/>
    <property type="match status" value="1"/>
</dbReference>
<reference evidence="17" key="1">
    <citation type="submission" date="2015-02" db="EMBL/GenBank/DDBJ databases">
        <title>Genome sequencing for Strongylocentrotus purpuratus.</title>
        <authorList>
            <person name="Murali S."/>
            <person name="Liu Y."/>
            <person name="Vee V."/>
            <person name="English A."/>
            <person name="Wang M."/>
            <person name="Skinner E."/>
            <person name="Han Y."/>
            <person name="Muzny D.M."/>
            <person name="Worley K.C."/>
            <person name="Gibbs R.A."/>
        </authorList>
    </citation>
    <scope>NUCLEOTIDE SEQUENCE</scope>
</reference>
<dbReference type="InterPro" id="IPR036772">
    <property type="entry name" value="SRCR-like_dom_sf"/>
</dbReference>
<dbReference type="GO" id="GO:0016020">
    <property type="term" value="C:membrane"/>
    <property type="evidence" value="ECO:0007669"/>
    <property type="project" value="UniProtKB-SubCell"/>
</dbReference>
<evidence type="ECO:0000256" key="10">
    <source>
        <dbReference type="SAM" id="MobiDB-lite"/>
    </source>
</evidence>
<dbReference type="InterPro" id="IPR002889">
    <property type="entry name" value="WSC_carb-bd"/>
</dbReference>
<evidence type="ECO:0000259" key="14">
    <source>
        <dbReference type="PROSITE" id="PS50923"/>
    </source>
</evidence>
<feature type="transmembrane region" description="Helical" evidence="11">
    <location>
        <begin position="473"/>
        <end position="494"/>
    </location>
</feature>
<evidence type="ECO:0000259" key="15">
    <source>
        <dbReference type="PROSITE" id="PS51212"/>
    </source>
</evidence>
<organism evidence="16 17">
    <name type="scientific">Strongylocentrotus purpuratus</name>
    <name type="common">Purple sea urchin</name>
    <dbReference type="NCBI Taxonomy" id="7668"/>
    <lineage>
        <taxon>Eukaryota</taxon>
        <taxon>Metazoa</taxon>
        <taxon>Echinodermata</taxon>
        <taxon>Eleutherozoa</taxon>
        <taxon>Echinozoa</taxon>
        <taxon>Echinoidea</taxon>
        <taxon>Euechinoidea</taxon>
        <taxon>Echinacea</taxon>
        <taxon>Camarodonta</taxon>
        <taxon>Echinidea</taxon>
        <taxon>Strongylocentrotidae</taxon>
        <taxon>Strongylocentrotus</taxon>
    </lineage>
</organism>
<dbReference type="GeneID" id="100891625"/>
<dbReference type="Pfam" id="PF01822">
    <property type="entry name" value="WSC"/>
    <property type="match status" value="1"/>
</dbReference>
<keyword evidence="9" id="KW-0768">Sushi</keyword>
<dbReference type="OMA" id="FTMISEH"/>
<feature type="domain" description="SRCR" evidence="13">
    <location>
        <begin position="29"/>
        <end position="129"/>
    </location>
</feature>
<feature type="signal peptide" evidence="12">
    <location>
        <begin position="1"/>
        <end position="22"/>
    </location>
</feature>
<feature type="compositionally biased region" description="Low complexity" evidence="10">
    <location>
        <begin position="372"/>
        <end position="382"/>
    </location>
</feature>
<dbReference type="Pfam" id="PF00084">
    <property type="entry name" value="Sushi"/>
    <property type="match status" value="1"/>
</dbReference>
<dbReference type="SUPFAM" id="SSF56487">
    <property type="entry name" value="SRCR-like"/>
    <property type="match status" value="1"/>
</dbReference>
<dbReference type="InterPro" id="IPR051836">
    <property type="entry name" value="Kremen_rcpt"/>
</dbReference>
<sequence>MILKCAVISVLLLGTCLLQCSSMSAVWDVRLRGGPETSYMREGRVEIFLGNKGWFGTCDKEWGIEEAIVVCRQLGYPGAIHGTPSYSSSVGTVLLSREWRCTGDEASLVGCNNYHPTFPCYEHTGVKCHGPGYLGCYQDTYGALTSTLIDNVIVEPDMTEDRCWQFCMYRHYRIYGLKNGNECYCGLVEAELANHTKLSDAECQAPCPGDYGQVCGGYRTDIDKLSVFDVNMGECYDPGAPANGIQLDTSFKFGDIVRFACLPGYELLGIEAIQCILAPGGPGMGVIWSTSVPYCAVMKLTSPPVPTQEPTTTRTTTTPSTTMRVTTTTMKTTTTSEPVQTTTTSTTEKRTTREATTAESSKVMSTEKRTTTVEVRVPVDTTSTTMTPSDKPSSSTPETLTKAMTSSRRSTQEMASEASKKPTTMEVEKGVNDVTNYTDYITKPTTTPGNNTSNNAAATKPFNFFTMISEHSILIALVGTFLILLVPIIIIVIFKRACRRKNSPSKVQIERTMDYQLGSETTGFTYEPQPMSRPRYQSFRRGFKRFSKRPWSDREEDESSDDEL</sequence>
<keyword evidence="5 11" id="KW-0472">Membrane</keyword>
<evidence type="ECO:0000256" key="12">
    <source>
        <dbReference type="SAM" id="SignalP"/>
    </source>
</evidence>
<evidence type="ECO:0000256" key="8">
    <source>
        <dbReference type="PROSITE-ProRule" id="PRU00196"/>
    </source>
</evidence>
<protein>
    <submittedName>
        <fullName evidence="16">Uncharacterized protein</fullName>
    </submittedName>
</protein>
<feature type="compositionally biased region" description="Low complexity" evidence="10">
    <location>
        <begin position="330"/>
        <end position="346"/>
    </location>
</feature>
<evidence type="ECO:0000256" key="6">
    <source>
        <dbReference type="ARBA" id="ARBA00023157"/>
    </source>
</evidence>
<dbReference type="Proteomes" id="UP000007110">
    <property type="component" value="Unassembled WGS sequence"/>
</dbReference>
<feature type="disulfide bond" evidence="8">
    <location>
        <begin position="101"/>
        <end position="111"/>
    </location>
</feature>
<evidence type="ECO:0000259" key="13">
    <source>
        <dbReference type="PROSITE" id="PS50287"/>
    </source>
</evidence>
<evidence type="ECO:0000256" key="11">
    <source>
        <dbReference type="SAM" id="Phobius"/>
    </source>
</evidence>
<keyword evidence="7" id="KW-0325">Glycoprotein</keyword>
<dbReference type="EnsemblMetazoa" id="XM_003729080">
    <property type="protein sequence ID" value="XP_003729128"/>
    <property type="gene ID" value="LOC100891625"/>
</dbReference>
<feature type="chain" id="PRO_5029843166" evidence="12">
    <location>
        <begin position="23"/>
        <end position="564"/>
    </location>
</feature>
<keyword evidence="17" id="KW-1185">Reference proteome</keyword>
<dbReference type="PROSITE" id="PS51212">
    <property type="entry name" value="WSC"/>
    <property type="match status" value="1"/>
</dbReference>
<evidence type="ECO:0000256" key="4">
    <source>
        <dbReference type="ARBA" id="ARBA00022989"/>
    </source>
</evidence>
<keyword evidence="3 12" id="KW-0732">Signal</keyword>
<feature type="compositionally biased region" description="Polar residues" evidence="10">
    <location>
        <begin position="383"/>
        <end position="414"/>
    </location>
</feature>